<dbReference type="RefSeq" id="WP_184152777.1">
    <property type="nucleotide sequence ID" value="NZ_JACHFM010000004.1"/>
</dbReference>
<dbReference type="Gene3D" id="3.20.20.450">
    <property type="entry name" value="EAL domain"/>
    <property type="match status" value="1"/>
</dbReference>
<keyword evidence="3" id="KW-1185">Reference proteome</keyword>
<evidence type="ECO:0000259" key="1">
    <source>
        <dbReference type="PROSITE" id="PS50883"/>
    </source>
</evidence>
<gene>
    <name evidence="2" type="ORF">HNP73_003536</name>
</gene>
<dbReference type="PANTHER" id="PTHR33121">
    <property type="entry name" value="CYCLIC DI-GMP PHOSPHODIESTERASE PDEF"/>
    <property type="match status" value="1"/>
</dbReference>
<organism evidence="2 3">
    <name type="scientific">Amaricoccus macauensis</name>
    <dbReference type="NCBI Taxonomy" id="57001"/>
    <lineage>
        <taxon>Bacteria</taxon>
        <taxon>Pseudomonadati</taxon>
        <taxon>Pseudomonadota</taxon>
        <taxon>Alphaproteobacteria</taxon>
        <taxon>Rhodobacterales</taxon>
        <taxon>Paracoccaceae</taxon>
        <taxon>Amaricoccus</taxon>
    </lineage>
</organism>
<dbReference type="InterPro" id="IPR001633">
    <property type="entry name" value="EAL_dom"/>
</dbReference>
<evidence type="ECO:0000313" key="2">
    <source>
        <dbReference type="EMBL" id="MBB5223582.1"/>
    </source>
</evidence>
<dbReference type="GO" id="GO:0071111">
    <property type="term" value="F:cyclic-guanylate-specific phosphodiesterase activity"/>
    <property type="evidence" value="ECO:0007669"/>
    <property type="project" value="InterPro"/>
</dbReference>
<sequence length="293" mass="32363">MIPLPMIDAFKLAEPMHGLAASRLEARARLRFKVAQAIAQGRMLFHFQPVVRAANPRFPAFFEMLARLQLPDGQLLAAGAFVPVVEESELGRALDRAALRAGLRALAAAPRLRVSVNVSPLSMGDEAWLGMLAAATRRGGGVCERLILEVTETAALRDPEQTRDFIEHVRRSGCAFALDDFGAGATGFRHFRDFRFDFVKIDGSFCRGVHAQRDAQVLVECLVGIARHFEMGTVAERIEDEADAIWLREQGIDCFQGWLYGRPEAEPILPPLREASAQCVERAEIAETARRVG</sequence>
<dbReference type="Pfam" id="PF00563">
    <property type="entry name" value="EAL"/>
    <property type="match status" value="1"/>
</dbReference>
<dbReference type="AlphaFoldDB" id="A0A840SWV2"/>
<reference evidence="2 3" key="1">
    <citation type="submission" date="2020-08" db="EMBL/GenBank/DDBJ databases">
        <title>Genomic Encyclopedia of Type Strains, Phase IV (KMG-IV): sequencing the most valuable type-strain genomes for metagenomic binning, comparative biology and taxonomic classification.</title>
        <authorList>
            <person name="Goeker M."/>
        </authorList>
    </citation>
    <scope>NUCLEOTIDE SEQUENCE [LARGE SCALE GENOMIC DNA]</scope>
    <source>
        <strain evidence="2 3">DSM 101730</strain>
    </source>
</reference>
<dbReference type="CDD" id="cd01948">
    <property type="entry name" value="EAL"/>
    <property type="match status" value="1"/>
</dbReference>
<dbReference type="SUPFAM" id="SSF141868">
    <property type="entry name" value="EAL domain-like"/>
    <property type="match status" value="1"/>
</dbReference>
<protein>
    <submittedName>
        <fullName evidence="2">EAL domain-containing protein (Putative c-di-GMP-specific phosphodiesterase class I)</fullName>
    </submittedName>
</protein>
<proteinExistence type="predicted"/>
<dbReference type="PROSITE" id="PS50883">
    <property type="entry name" value="EAL"/>
    <property type="match status" value="1"/>
</dbReference>
<dbReference type="InterPro" id="IPR035919">
    <property type="entry name" value="EAL_sf"/>
</dbReference>
<accession>A0A840SWV2</accession>
<dbReference type="PANTHER" id="PTHR33121:SF79">
    <property type="entry name" value="CYCLIC DI-GMP PHOSPHODIESTERASE PDED-RELATED"/>
    <property type="match status" value="1"/>
</dbReference>
<feature type="domain" description="EAL" evidence="1">
    <location>
        <begin position="27"/>
        <end position="277"/>
    </location>
</feature>
<dbReference type="InterPro" id="IPR050706">
    <property type="entry name" value="Cyclic-di-GMP_PDE-like"/>
</dbReference>
<dbReference type="Proteomes" id="UP000549457">
    <property type="component" value="Unassembled WGS sequence"/>
</dbReference>
<name>A0A840SWV2_9RHOB</name>
<comment type="caution">
    <text evidence="2">The sequence shown here is derived from an EMBL/GenBank/DDBJ whole genome shotgun (WGS) entry which is preliminary data.</text>
</comment>
<dbReference type="EMBL" id="JACHFM010000004">
    <property type="protein sequence ID" value="MBB5223582.1"/>
    <property type="molecule type" value="Genomic_DNA"/>
</dbReference>
<dbReference type="SMART" id="SM00052">
    <property type="entry name" value="EAL"/>
    <property type="match status" value="1"/>
</dbReference>
<evidence type="ECO:0000313" key="3">
    <source>
        <dbReference type="Proteomes" id="UP000549457"/>
    </source>
</evidence>